<evidence type="ECO:0000256" key="3">
    <source>
        <dbReference type="ARBA" id="ARBA00022729"/>
    </source>
</evidence>
<dbReference type="InterPro" id="IPR008983">
    <property type="entry name" value="Tumour_necrosis_fac-like_dom"/>
</dbReference>
<accession>A0A6P7IFF1</accession>
<evidence type="ECO:0000259" key="6">
    <source>
        <dbReference type="PROSITE" id="PS50871"/>
    </source>
</evidence>
<dbReference type="RefSeq" id="XP_028261637.1">
    <property type="nucleotide sequence ID" value="XM_028405836.1"/>
</dbReference>
<dbReference type="Gene3D" id="2.60.120.40">
    <property type="match status" value="1"/>
</dbReference>
<dbReference type="PANTHER" id="PTHR22923">
    <property type="entry name" value="CEREBELLIN-RELATED"/>
    <property type="match status" value="1"/>
</dbReference>
<dbReference type="PROSITE" id="PS51257">
    <property type="entry name" value="PROKAR_LIPOPROTEIN"/>
    <property type="match status" value="1"/>
</dbReference>
<proteinExistence type="predicted"/>
<keyword evidence="3 5" id="KW-0732">Signal</keyword>
<dbReference type="PRINTS" id="PR00007">
    <property type="entry name" value="COMPLEMNTC1Q"/>
</dbReference>
<organism evidence="7 8">
    <name type="scientific">Parambassis ranga</name>
    <name type="common">Indian glassy fish</name>
    <dbReference type="NCBI Taxonomy" id="210632"/>
    <lineage>
        <taxon>Eukaryota</taxon>
        <taxon>Metazoa</taxon>
        <taxon>Chordata</taxon>
        <taxon>Craniata</taxon>
        <taxon>Vertebrata</taxon>
        <taxon>Euteleostomi</taxon>
        <taxon>Actinopterygii</taxon>
        <taxon>Neopterygii</taxon>
        <taxon>Teleostei</taxon>
        <taxon>Neoteleostei</taxon>
        <taxon>Acanthomorphata</taxon>
        <taxon>Ovalentaria</taxon>
        <taxon>Ambassidae</taxon>
        <taxon>Parambassis</taxon>
    </lineage>
</organism>
<dbReference type="GO" id="GO:0005576">
    <property type="term" value="C:extracellular region"/>
    <property type="evidence" value="ECO:0007669"/>
    <property type="project" value="UniProtKB-SubCell"/>
</dbReference>
<feature type="coiled-coil region" evidence="4">
    <location>
        <begin position="68"/>
        <end position="148"/>
    </location>
</feature>
<dbReference type="InParanoid" id="A0A6P7IFF1"/>
<dbReference type="Pfam" id="PF00386">
    <property type="entry name" value="C1q"/>
    <property type="match status" value="1"/>
</dbReference>
<feature type="coiled-coil region" evidence="4">
    <location>
        <begin position="182"/>
        <end position="241"/>
    </location>
</feature>
<dbReference type="OrthoDB" id="6154955at2759"/>
<comment type="subcellular location">
    <subcellularLocation>
        <location evidence="1">Secreted</location>
    </subcellularLocation>
</comment>
<feature type="chain" id="PRO_5028430980" evidence="5">
    <location>
        <begin position="18"/>
        <end position="414"/>
    </location>
</feature>
<reference evidence="8" key="1">
    <citation type="submission" date="2025-08" db="UniProtKB">
        <authorList>
            <consortium name="RefSeq"/>
        </authorList>
    </citation>
    <scope>IDENTIFICATION</scope>
</reference>
<dbReference type="InterPro" id="IPR001073">
    <property type="entry name" value="C1q_dom"/>
</dbReference>
<feature type="domain" description="C1q" evidence="6">
    <location>
        <begin position="278"/>
        <end position="414"/>
    </location>
</feature>
<dbReference type="InterPro" id="IPR050822">
    <property type="entry name" value="Cerebellin_Synaptic_Org"/>
</dbReference>
<dbReference type="GeneID" id="114435882"/>
<name>A0A6P7IFF1_9TELE</name>
<keyword evidence="7" id="KW-1185">Reference proteome</keyword>
<feature type="signal peptide" evidence="5">
    <location>
        <begin position="1"/>
        <end position="17"/>
    </location>
</feature>
<protein>
    <submittedName>
        <fullName evidence="8">Uncharacterized protein LOC114435882 isoform X1</fullName>
    </submittedName>
</protein>
<dbReference type="SUPFAM" id="SSF49842">
    <property type="entry name" value="TNF-like"/>
    <property type="match status" value="1"/>
</dbReference>
<dbReference type="PROSITE" id="PS50871">
    <property type="entry name" value="C1Q"/>
    <property type="match status" value="1"/>
</dbReference>
<keyword evidence="2" id="KW-0964">Secreted</keyword>
<evidence type="ECO:0000256" key="5">
    <source>
        <dbReference type="SAM" id="SignalP"/>
    </source>
</evidence>
<dbReference type="AlphaFoldDB" id="A0A6P7IFF1"/>
<evidence type="ECO:0000313" key="7">
    <source>
        <dbReference type="Proteomes" id="UP000515145"/>
    </source>
</evidence>
<evidence type="ECO:0000256" key="1">
    <source>
        <dbReference type="ARBA" id="ARBA00004613"/>
    </source>
</evidence>
<keyword evidence="4" id="KW-0175">Coiled coil</keyword>
<evidence type="ECO:0000313" key="8">
    <source>
        <dbReference type="RefSeq" id="XP_028261637.1"/>
    </source>
</evidence>
<dbReference type="SMART" id="SM00110">
    <property type="entry name" value="C1Q"/>
    <property type="match status" value="1"/>
</dbReference>
<dbReference type="PANTHER" id="PTHR22923:SF102">
    <property type="entry name" value="CEREBELLIN 13-RELATED"/>
    <property type="match status" value="1"/>
</dbReference>
<gene>
    <name evidence="8" type="primary">LOC114435882</name>
</gene>
<evidence type="ECO:0000256" key="2">
    <source>
        <dbReference type="ARBA" id="ARBA00022525"/>
    </source>
</evidence>
<sequence length="414" mass="46585">MDMKVFLLLGLIGLVSCDLPFKRTCSRDPEDPNTRLQPTECTNYKNIEYIYKLYGDLEGITNTLNTDSNKQKQNLSQLMEDFRKMKEDISETNKTQSNVIATLKNKVSYLEAQNQILSENFNQIERRLDESQNQLMENKGKLQKLEAKTEAAFNDTKELLRLYKSELSNLNTTARNLLLRLEAQLTAEVEKIKNTDKALEAKLTEQKGKIDELGNETNKKIKNVEDRLTAHNNTVNKHTTEIETLNIVIAELKLSLQTKSIVDAILKGEVDKLKAAVNTWQKVAFSASITEGANIFTGPSRSILSSTLVFNNVFTNIGNAYNSQTGIFTAPVKGVYQFTFMTFGYNSYTSGAILVKNGIYQVSTWEFKGPDYSDTASNTVILQLNQNDTVNMILWQGGKIHAGVFSGFLLFTVS</sequence>
<evidence type="ECO:0000256" key="4">
    <source>
        <dbReference type="SAM" id="Coils"/>
    </source>
</evidence>
<dbReference type="Proteomes" id="UP000515145">
    <property type="component" value="Chromosome 5"/>
</dbReference>